<evidence type="ECO:0000313" key="3">
    <source>
        <dbReference type="EMBL" id="AWH92915.1"/>
    </source>
</evidence>
<keyword evidence="2" id="KW-0472">Membrane</keyword>
<keyword evidence="4" id="KW-1185">Reference proteome</keyword>
<dbReference type="Proteomes" id="UP000244928">
    <property type="component" value="Chromosome"/>
</dbReference>
<feature type="region of interest" description="Disordered" evidence="1">
    <location>
        <begin position="1"/>
        <end position="37"/>
    </location>
</feature>
<evidence type="ECO:0000256" key="2">
    <source>
        <dbReference type="SAM" id="Phobius"/>
    </source>
</evidence>
<reference evidence="3 4" key="1">
    <citation type="submission" date="2016-04" db="EMBL/GenBank/DDBJ databases">
        <title>Complete genome sequence of Dietzia lutea YIM 80766T, a strain isolated from desert soil in Egypt.</title>
        <authorList>
            <person name="Zhao J."/>
            <person name="Hu B."/>
            <person name="Geng S."/>
            <person name="Nie Y."/>
            <person name="Tang Y."/>
        </authorList>
    </citation>
    <scope>NUCLEOTIDE SEQUENCE [LARGE SCALE GENOMIC DNA]</scope>
    <source>
        <strain evidence="3 4">YIM 80766</strain>
    </source>
</reference>
<feature type="compositionally biased region" description="Basic and acidic residues" evidence="1">
    <location>
        <begin position="249"/>
        <end position="258"/>
    </location>
</feature>
<dbReference type="RefSeq" id="WP_108848128.1">
    <property type="nucleotide sequence ID" value="NZ_CP015449.1"/>
</dbReference>
<keyword evidence="2" id="KW-0812">Transmembrane</keyword>
<dbReference type="KEGG" id="dlu:A6035_12880"/>
<feature type="compositionally biased region" description="Polar residues" evidence="1">
    <location>
        <begin position="207"/>
        <end position="220"/>
    </location>
</feature>
<gene>
    <name evidence="3" type="ORF">A6035_12880</name>
</gene>
<feature type="transmembrane region" description="Helical" evidence="2">
    <location>
        <begin position="158"/>
        <end position="179"/>
    </location>
</feature>
<feature type="compositionally biased region" description="Low complexity" evidence="1">
    <location>
        <begin position="235"/>
        <end position="248"/>
    </location>
</feature>
<dbReference type="AlphaFoldDB" id="A0A2S1R9I6"/>
<feature type="transmembrane region" description="Helical" evidence="2">
    <location>
        <begin position="83"/>
        <end position="113"/>
    </location>
</feature>
<evidence type="ECO:0000256" key="1">
    <source>
        <dbReference type="SAM" id="MobiDB-lite"/>
    </source>
</evidence>
<dbReference type="EMBL" id="CP015449">
    <property type="protein sequence ID" value="AWH92915.1"/>
    <property type="molecule type" value="Genomic_DNA"/>
</dbReference>
<keyword evidence="2" id="KW-1133">Transmembrane helix</keyword>
<protein>
    <submittedName>
        <fullName evidence="3">Uncharacterized protein</fullName>
    </submittedName>
</protein>
<sequence>MSRPTSVSPTHPAPRSGPIRREPAPGDRNSVPTRPPTSRPWQLWRVLALSAALVALLVLRGVVQATAINRFLTDSWPAVDEAAGLAASSAGWIIDTSFVVATAWAAIAICTFAGSRAGRAIFTALLAGSTVIGLWSAVAPQAAALGSGELIVAAAHPTFMSLTSLAVALVGIAILALLYRPDVNDYFRAHSPATTGQRDRDLLEPTLPQTRTGAPLTMSNPPQPRATDPTERIDTTATTSPAPTSATPSREEPIAPAI</sequence>
<organism evidence="3 4">
    <name type="scientific">Dietzia lutea</name>
    <dbReference type="NCBI Taxonomy" id="546160"/>
    <lineage>
        <taxon>Bacteria</taxon>
        <taxon>Bacillati</taxon>
        <taxon>Actinomycetota</taxon>
        <taxon>Actinomycetes</taxon>
        <taxon>Mycobacteriales</taxon>
        <taxon>Dietziaceae</taxon>
        <taxon>Dietzia</taxon>
    </lineage>
</organism>
<proteinExistence type="predicted"/>
<dbReference type="OrthoDB" id="9990956at2"/>
<feature type="transmembrane region" description="Helical" evidence="2">
    <location>
        <begin position="120"/>
        <end position="138"/>
    </location>
</feature>
<evidence type="ECO:0000313" key="4">
    <source>
        <dbReference type="Proteomes" id="UP000244928"/>
    </source>
</evidence>
<feature type="transmembrane region" description="Helical" evidence="2">
    <location>
        <begin position="43"/>
        <end position="63"/>
    </location>
</feature>
<accession>A0A2S1R9I6</accession>
<feature type="region of interest" description="Disordered" evidence="1">
    <location>
        <begin position="190"/>
        <end position="258"/>
    </location>
</feature>
<name>A0A2S1R9I6_9ACTN</name>